<protein>
    <submittedName>
        <fullName evidence="2">Uncharacterized protein</fullName>
    </submittedName>
</protein>
<name>A0AC34RNQ7_9BILA</name>
<dbReference type="WBParaSite" id="JU765_v2.g8731.t1">
    <property type="protein sequence ID" value="JU765_v2.g8731.t1"/>
    <property type="gene ID" value="JU765_v2.g8731"/>
</dbReference>
<evidence type="ECO:0000313" key="2">
    <source>
        <dbReference type="WBParaSite" id="JU765_v2.g8731.t1"/>
    </source>
</evidence>
<dbReference type="Proteomes" id="UP000887576">
    <property type="component" value="Unplaced"/>
</dbReference>
<sequence length="200" mass="23266">MVIKVKSSELDSLKIYLSCPKKKDCDDNCCQKAQEVLENGSVPSIRQIATQILVLHEFEFSASILENKDCLLAYLQVEEISKVISFLTNQDVDVLTSFNVQELDLILNRFKKSFAKNPKLFLPENVFEKFWSSLFYTGVDTWKNWRRVFTTLLELKKDDALVSDDFNTKLFKRIHPNLPWMLKIKYQALTVLIPKVPKII</sequence>
<organism evidence="1 2">
    <name type="scientific">Panagrolaimus sp. JU765</name>
    <dbReference type="NCBI Taxonomy" id="591449"/>
    <lineage>
        <taxon>Eukaryota</taxon>
        <taxon>Metazoa</taxon>
        <taxon>Ecdysozoa</taxon>
        <taxon>Nematoda</taxon>
        <taxon>Chromadorea</taxon>
        <taxon>Rhabditida</taxon>
        <taxon>Tylenchina</taxon>
        <taxon>Panagrolaimomorpha</taxon>
        <taxon>Panagrolaimoidea</taxon>
        <taxon>Panagrolaimidae</taxon>
        <taxon>Panagrolaimus</taxon>
    </lineage>
</organism>
<evidence type="ECO:0000313" key="1">
    <source>
        <dbReference type="Proteomes" id="UP000887576"/>
    </source>
</evidence>
<accession>A0AC34RNQ7</accession>
<proteinExistence type="predicted"/>
<reference evidence="2" key="1">
    <citation type="submission" date="2022-11" db="UniProtKB">
        <authorList>
            <consortium name="WormBaseParasite"/>
        </authorList>
    </citation>
    <scope>IDENTIFICATION</scope>
</reference>